<reference evidence="6 7" key="1">
    <citation type="submission" date="2014-05" db="EMBL/GenBank/DDBJ databases">
        <title>Draft genome sequence of a rare smut relative, Tilletiaria anomala UBC 951.</title>
        <authorList>
            <consortium name="DOE Joint Genome Institute"/>
            <person name="Toome M."/>
            <person name="Kuo A."/>
            <person name="Henrissat B."/>
            <person name="Lipzen A."/>
            <person name="Tritt A."/>
            <person name="Yoshinaga Y."/>
            <person name="Zane M."/>
            <person name="Barry K."/>
            <person name="Grigoriev I.V."/>
            <person name="Spatafora J.W."/>
            <person name="Aimea M.C."/>
        </authorList>
    </citation>
    <scope>NUCLEOTIDE SEQUENCE [LARGE SCALE GENOMIC DNA]</scope>
    <source>
        <strain evidence="6 7">UBC 951</strain>
    </source>
</reference>
<keyword evidence="7" id="KW-1185">Reference proteome</keyword>
<organism evidence="6 7">
    <name type="scientific">Tilletiaria anomala (strain ATCC 24038 / CBS 436.72 / UBC 951)</name>
    <dbReference type="NCBI Taxonomy" id="1037660"/>
    <lineage>
        <taxon>Eukaryota</taxon>
        <taxon>Fungi</taxon>
        <taxon>Dikarya</taxon>
        <taxon>Basidiomycota</taxon>
        <taxon>Ustilaginomycotina</taxon>
        <taxon>Exobasidiomycetes</taxon>
        <taxon>Georgefischeriales</taxon>
        <taxon>Tilletiariaceae</taxon>
        <taxon>Tilletiaria</taxon>
    </lineage>
</organism>
<evidence type="ECO:0000313" key="6">
    <source>
        <dbReference type="EMBL" id="KDN51360.1"/>
    </source>
</evidence>
<feature type="domain" description="SUN" evidence="5">
    <location>
        <begin position="1"/>
        <end position="119"/>
    </location>
</feature>
<proteinExistence type="predicted"/>
<evidence type="ECO:0000256" key="1">
    <source>
        <dbReference type="ARBA" id="ARBA00004308"/>
    </source>
</evidence>
<dbReference type="GO" id="GO:0016020">
    <property type="term" value="C:membrane"/>
    <property type="evidence" value="ECO:0007669"/>
    <property type="project" value="InterPro"/>
</dbReference>
<dbReference type="InterPro" id="IPR008979">
    <property type="entry name" value="Galactose-bd-like_sf"/>
</dbReference>
<dbReference type="STRING" id="1037660.A0A066WL79"/>
<keyword evidence="3" id="KW-1133">Transmembrane helix</keyword>
<keyword evidence="2" id="KW-0812">Transmembrane</keyword>
<dbReference type="RefSeq" id="XP_013244696.1">
    <property type="nucleotide sequence ID" value="XM_013389242.1"/>
</dbReference>
<dbReference type="HOGENOM" id="CLU_1631033_0_0_1"/>
<dbReference type="InParanoid" id="A0A066WL79"/>
<dbReference type="GeneID" id="25262342"/>
<evidence type="ECO:0000313" key="7">
    <source>
        <dbReference type="Proteomes" id="UP000027361"/>
    </source>
</evidence>
<keyword evidence="4" id="KW-0472">Membrane</keyword>
<comment type="caution">
    <text evidence="6">The sequence shown here is derived from an EMBL/GenBank/DDBJ whole genome shotgun (WGS) entry which is preliminary data.</text>
</comment>
<dbReference type="Gene3D" id="2.60.120.260">
    <property type="entry name" value="Galactose-binding domain-like"/>
    <property type="match status" value="1"/>
</dbReference>
<dbReference type="Pfam" id="PF07738">
    <property type="entry name" value="Sad1_UNC"/>
    <property type="match status" value="1"/>
</dbReference>
<dbReference type="GO" id="GO:0005737">
    <property type="term" value="C:cytoplasm"/>
    <property type="evidence" value="ECO:0007669"/>
    <property type="project" value="TreeGrafter"/>
</dbReference>
<name>A0A066WL79_TILAU</name>
<dbReference type="PANTHER" id="PTHR12953">
    <property type="entry name" value="MEMBRANE PROTEIN CH1 RELATED"/>
    <property type="match status" value="1"/>
</dbReference>
<evidence type="ECO:0000259" key="5">
    <source>
        <dbReference type="PROSITE" id="PS51469"/>
    </source>
</evidence>
<feature type="non-terminal residue" evidence="6">
    <location>
        <position position="141"/>
    </location>
</feature>
<dbReference type="AlphaFoldDB" id="A0A066WL79"/>
<evidence type="ECO:0000256" key="3">
    <source>
        <dbReference type="ARBA" id="ARBA00022989"/>
    </source>
</evidence>
<dbReference type="InterPro" id="IPR012919">
    <property type="entry name" value="SUN_dom"/>
</dbReference>
<sequence>MLSPCPGASDGDPQGQFVVVELCDEIKIDTLVLANFEFFSRMFKRFRVRVSKNLLDDPEDWFDLGTYRARNLRGLQVFNVPPLTGDRQFFRYMRIDILEHYGSEYYCPLSLLRVYGLTQLDDFKKEEEESQRLLEAMANDD</sequence>
<dbReference type="SUPFAM" id="SSF49785">
    <property type="entry name" value="Galactose-binding domain-like"/>
    <property type="match status" value="1"/>
</dbReference>
<dbReference type="GO" id="GO:0034975">
    <property type="term" value="P:protein folding in endoplasmic reticulum"/>
    <property type="evidence" value="ECO:0007669"/>
    <property type="project" value="TreeGrafter"/>
</dbReference>
<accession>A0A066WL79</accession>
<dbReference type="Proteomes" id="UP000027361">
    <property type="component" value="Unassembled WGS sequence"/>
</dbReference>
<dbReference type="InterPro" id="IPR045120">
    <property type="entry name" value="Suco/Slp1-like"/>
</dbReference>
<protein>
    <submittedName>
        <fullName evidence="6">Sad1/UNC-like protein</fullName>
    </submittedName>
</protein>
<gene>
    <name evidence="6" type="ORF">K437DRAFT_221709</name>
</gene>
<dbReference type="EMBL" id="JMSN01000017">
    <property type="protein sequence ID" value="KDN51360.1"/>
    <property type="molecule type" value="Genomic_DNA"/>
</dbReference>
<dbReference type="OrthoDB" id="266334at2759"/>
<evidence type="ECO:0000256" key="4">
    <source>
        <dbReference type="ARBA" id="ARBA00023136"/>
    </source>
</evidence>
<dbReference type="PROSITE" id="PS51469">
    <property type="entry name" value="SUN"/>
    <property type="match status" value="1"/>
</dbReference>
<dbReference type="PANTHER" id="PTHR12953:SF0">
    <property type="entry name" value="SUN DOMAIN-CONTAINING OSSIFICATION FACTOR"/>
    <property type="match status" value="1"/>
</dbReference>
<comment type="subcellular location">
    <subcellularLocation>
        <location evidence="1">Endomembrane system</location>
    </subcellularLocation>
</comment>
<evidence type="ECO:0000256" key="2">
    <source>
        <dbReference type="ARBA" id="ARBA00022692"/>
    </source>
</evidence>
<dbReference type="GO" id="GO:0012505">
    <property type="term" value="C:endomembrane system"/>
    <property type="evidence" value="ECO:0007669"/>
    <property type="project" value="UniProtKB-SubCell"/>
</dbReference>